<sequence>MDYIYLGVGAVIAFHALTYASWLKNNGNTLGAIGIVILVMTGLALPLLRMFKGN</sequence>
<dbReference type="RefSeq" id="WP_169717582.1">
    <property type="nucleotide sequence ID" value="NZ_CP155573.1"/>
</dbReference>
<evidence type="ECO:0000313" key="3">
    <source>
        <dbReference type="Proteomes" id="UP000216752"/>
    </source>
</evidence>
<feature type="transmembrane region" description="Helical" evidence="1">
    <location>
        <begin position="30"/>
        <end position="48"/>
    </location>
</feature>
<reference evidence="2" key="1">
    <citation type="submission" date="2024-05" db="EMBL/GenBank/DDBJ databases">
        <title>Isolation and characterization of Sporomusa carbonis sp. nov., a carboxydotrophic hydrogenogen in the genus of Sporomusa isolated from a charcoal burning pile.</title>
        <authorList>
            <person name="Boeer T."/>
            <person name="Rosenbaum F."/>
            <person name="Eysell L."/>
            <person name="Mueller V."/>
            <person name="Daniel R."/>
            <person name="Poehlein A."/>
        </authorList>
    </citation>
    <scope>NUCLEOTIDE SEQUENCE [LARGE SCALE GENOMIC DNA]</scope>
    <source>
        <strain evidence="2">DSM 10669</strain>
    </source>
</reference>
<keyword evidence="1" id="KW-0812">Transmembrane</keyword>
<dbReference type="Proteomes" id="UP000216752">
    <property type="component" value="Chromosome"/>
</dbReference>
<dbReference type="EMBL" id="CP155573">
    <property type="protein sequence ID" value="XFO66334.1"/>
    <property type="molecule type" value="Genomic_DNA"/>
</dbReference>
<proteinExistence type="predicted"/>
<keyword evidence="1" id="KW-0472">Membrane</keyword>
<keyword evidence="1" id="KW-1133">Transmembrane helix</keyword>
<organism evidence="2 3">
    <name type="scientific">Sporomusa silvacetica DSM 10669</name>
    <dbReference type="NCBI Taxonomy" id="1123289"/>
    <lineage>
        <taxon>Bacteria</taxon>
        <taxon>Bacillati</taxon>
        <taxon>Bacillota</taxon>
        <taxon>Negativicutes</taxon>
        <taxon>Selenomonadales</taxon>
        <taxon>Sporomusaceae</taxon>
        <taxon>Sporomusa</taxon>
    </lineage>
</organism>
<protein>
    <submittedName>
        <fullName evidence="2">Uncharacterized protein</fullName>
    </submittedName>
</protein>
<accession>A0ABZ3IKY4</accession>
<name>A0ABZ3IKY4_9FIRM</name>
<evidence type="ECO:0000313" key="2">
    <source>
        <dbReference type="EMBL" id="XFO66334.1"/>
    </source>
</evidence>
<gene>
    <name evidence="2" type="ORF">SPSIL_024840</name>
</gene>
<evidence type="ECO:0000256" key="1">
    <source>
        <dbReference type="SAM" id="Phobius"/>
    </source>
</evidence>
<keyword evidence="3" id="KW-1185">Reference proteome</keyword>